<gene>
    <name evidence="1" type="ORF">PVAND_015337</name>
</gene>
<dbReference type="EMBL" id="JADBJN010000004">
    <property type="protein sequence ID" value="KAG5667354.1"/>
    <property type="molecule type" value="Genomic_DNA"/>
</dbReference>
<name>A0A9J6BCC0_POLVA</name>
<sequence length="79" mass="8883">MTIKPTTSTTAKLTTKTTTKSSTKTITTEPCNRICPQDCRIMCYYLSSGKCHEFCNSCSANSYACSNKITLVYYYYVMS</sequence>
<evidence type="ECO:0000313" key="2">
    <source>
        <dbReference type="Proteomes" id="UP001107558"/>
    </source>
</evidence>
<comment type="caution">
    <text evidence="1">The sequence shown here is derived from an EMBL/GenBank/DDBJ whole genome shotgun (WGS) entry which is preliminary data.</text>
</comment>
<keyword evidence="2" id="KW-1185">Reference proteome</keyword>
<protein>
    <submittedName>
        <fullName evidence="1">Uncharacterized protein</fullName>
    </submittedName>
</protein>
<dbReference type="AlphaFoldDB" id="A0A9J6BCC0"/>
<accession>A0A9J6BCC0</accession>
<proteinExistence type="predicted"/>
<reference evidence="1" key="1">
    <citation type="submission" date="2021-03" db="EMBL/GenBank/DDBJ databases">
        <title>Chromosome level genome of the anhydrobiotic midge Polypedilum vanderplanki.</title>
        <authorList>
            <person name="Yoshida Y."/>
            <person name="Kikawada T."/>
            <person name="Gusev O."/>
        </authorList>
    </citation>
    <scope>NUCLEOTIDE SEQUENCE</scope>
    <source>
        <strain evidence="1">NIAS01</strain>
        <tissue evidence="1">Whole body or cell culture</tissue>
    </source>
</reference>
<organism evidence="1 2">
    <name type="scientific">Polypedilum vanderplanki</name>
    <name type="common">Sleeping chironomid midge</name>
    <dbReference type="NCBI Taxonomy" id="319348"/>
    <lineage>
        <taxon>Eukaryota</taxon>
        <taxon>Metazoa</taxon>
        <taxon>Ecdysozoa</taxon>
        <taxon>Arthropoda</taxon>
        <taxon>Hexapoda</taxon>
        <taxon>Insecta</taxon>
        <taxon>Pterygota</taxon>
        <taxon>Neoptera</taxon>
        <taxon>Endopterygota</taxon>
        <taxon>Diptera</taxon>
        <taxon>Nematocera</taxon>
        <taxon>Chironomoidea</taxon>
        <taxon>Chironomidae</taxon>
        <taxon>Chironominae</taxon>
        <taxon>Polypedilum</taxon>
        <taxon>Polypedilum</taxon>
    </lineage>
</organism>
<evidence type="ECO:0000313" key="1">
    <source>
        <dbReference type="EMBL" id="KAG5667354.1"/>
    </source>
</evidence>
<dbReference type="Proteomes" id="UP001107558">
    <property type="component" value="Chromosome 4"/>
</dbReference>